<protein>
    <submittedName>
        <fullName evidence="2">Uncharacterized protein</fullName>
    </submittedName>
</protein>
<sequence>MRRASCRSRRATSGDHSPVAPRIASSANTVPVTLRQLARCAAYPGRRKQLGDPLARDAQRTRLLAHARAPTVMKTEKPRSRSLASRPRARDSPVAGHCLGGRWPRVLVFRRAGGNFCIALELPARLLRDSIHRLARRNACRMPDSLSASILSSGRPPSWPILVPGVSPRDPCTSASSQNPRLLGRPQRRAARLTVDAAALLSTATAEEANPSSALTPSRSQLLSMPL</sequence>
<dbReference type="KEGG" id="adl:AURDEDRAFT_189112"/>
<feature type="non-terminal residue" evidence="2">
    <location>
        <position position="227"/>
    </location>
</feature>
<feature type="compositionally biased region" description="Basic residues" evidence="1">
    <location>
        <begin position="1"/>
        <end position="10"/>
    </location>
</feature>
<feature type="region of interest" description="Disordered" evidence="1">
    <location>
        <begin position="1"/>
        <end position="25"/>
    </location>
</feature>
<evidence type="ECO:0000313" key="2">
    <source>
        <dbReference type="EMBL" id="EJD32908.1"/>
    </source>
</evidence>
<dbReference type="EMBL" id="JH688564">
    <property type="protein sequence ID" value="EJD32908.1"/>
    <property type="molecule type" value="Genomic_DNA"/>
</dbReference>
<proteinExistence type="predicted"/>
<evidence type="ECO:0000256" key="1">
    <source>
        <dbReference type="SAM" id="MobiDB-lite"/>
    </source>
</evidence>
<accession>J0WKS7</accession>
<name>J0WKS7_AURST</name>
<organism evidence="2 3">
    <name type="scientific">Auricularia subglabra (strain TFB-10046 / SS5)</name>
    <name type="common">White-rot fungus</name>
    <name type="synonym">Auricularia delicata (strain TFB10046)</name>
    <dbReference type="NCBI Taxonomy" id="717982"/>
    <lineage>
        <taxon>Eukaryota</taxon>
        <taxon>Fungi</taxon>
        <taxon>Dikarya</taxon>
        <taxon>Basidiomycota</taxon>
        <taxon>Agaricomycotina</taxon>
        <taxon>Agaricomycetes</taxon>
        <taxon>Auriculariales</taxon>
        <taxon>Auriculariaceae</taxon>
        <taxon>Auricularia</taxon>
    </lineage>
</organism>
<feature type="compositionally biased region" description="Polar residues" evidence="1">
    <location>
        <begin position="210"/>
        <end position="227"/>
    </location>
</feature>
<feature type="region of interest" description="Disordered" evidence="1">
    <location>
        <begin position="206"/>
        <end position="227"/>
    </location>
</feature>
<keyword evidence="3" id="KW-1185">Reference proteome</keyword>
<dbReference type="Proteomes" id="UP000006514">
    <property type="component" value="Unassembled WGS sequence"/>
</dbReference>
<dbReference type="AlphaFoldDB" id="J0WKS7"/>
<evidence type="ECO:0000313" key="3">
    <source>
        <dbReference type="Proteomes" id="UP000006514"/>
    </source>
</evidence>
<gene>
    <name evidence="2" type="ORF">AURDEDRAFT_189112</name>
</gene>
<reference evidence="3" key="1">
    <citation type="journal article" date="2012" name="Science">
        <title>The Paleozoic origin of enzymatic lignin decomposition reconstructed from 31 fungal genomes.</title>
        <authorList>
            <person name="Floudas D."/>
            <person name="Binder M."/>
            <person name="Riley R."/>
            <person name="Barry K."/>
            <person name="Blanchette R.A."/>
            <person name="Henrissat B."/>
            <person name="Martinez A.T."/>
            <person name="Otillar R."/>
            <person name="Spatafora J.W."/>
            <person name="Yadav J.S."/>
            <person name="Aerts A."/>
            <person name="Benoit I."/>
            <person name="Boyd A."/>
            <person name="Carlson A."/>
            <person name="Copeland A."/>
            <person name="Coutinho P.M."/>
            <person name="de Vries R.P."/>
            <person name="Ferreira P."/>
            <person name="Findley K."/>
            <person name="Foster B."/>
            <person name="Gaskell J."/>
            <person name="Glotzer D."/>
            <person name="Gorecki P."/>
            <person name="Heitman J."/>
            <person name="Hesse C."/>
            <person name="Hori C."/>
            <person name="Igarashi K."/>
            <person name="Jurgens J.A."/>
            <person name="Kallen N."/>
            <person name="Kersten P."/>
            <person name="Kohler A."/>
            <person name="Kuees U."/>
            <person name="Kumar T.K.A."/>
            <person name="Kuo A."/>
            <person name="LaButti K."/>
            <person name="Larrondo L.F."/>
            <person name="Lindquist E."/>
            <person name="Ling A."/>
            <person name="Lombard V."/>
            <person name="Lucas S."/>
            <person name="Lundell T."/>
            <person name="Martin R."/>
            <person name="McLaughlin D.J."/>
            <person name="Morgenstern I."/>
            <person name="Morin E."/>
            <person name="Murat C."/>
            <person name="Nagy L.G."/>
            <person name="Nolan M."/>
            <person name="Ohm R.A."/>
            <person name="Patyshakuliyeva A."/>
            <person name="Rokas A."/>
            <person name="Ruiz-Duenas F.J."/>
            <person name="Sabat G."/>
            <person name="Salamov A."/>
            <person name="Samejima M."/>
            <person name="Schmutz J."/>
            <person name="Slot J.C."/>
            <person name="St John F."/>
            <person name="Stenlid J."/>
            <person name="Sun H."/>
            <person name="Sun S."/>
            <person name="Syed K."/>
            <person name="Tsang A."/>
            <person name="Wiebenga A."/>
            <person name="Young D."/>
            <person name="Pisabarro A."/>
            <person name="Eastwood D.C."/>
            <person name="Martin F."/>
            <person name="Cullen D."/>
            <person name="Grigoriev I.V."/>
            <person name="Hibbett D.S."/>
        </authorList>
    </citation>
    <scope>NUCLEOTIDE SEQUENCE [LARGE SCALE GENOMIC DNA]</scope>
    <source>
        <strain evidence="3">TFB10046</strain>
    </source>
</reference>
<feature type="region of interest" description="Disordered" evidence="1">
    <location>
        <begin position="66"/>
        <end position="92"/>
    </location>
</feature>
<dbReference type="InParanoid" id="J0WKS7"/>
<feature type="region of interest" description="Disordered" evidence="1">
    <location>
        <begin position="167"/>
        <end position="188"/>
    </location>
</feature>